<protein>
    <submittedName>
        <fullName evidence="1">Uncharacterized protein</fullName>
    </submittedName>
</protein>
<name>A0A7G9WGX9_9FIRM</name>
<evidence type="ECO:0000313" key="2">
    <source>
        <dbReference type="Proteomes" id="UP000516046"/>
    </source>
</evidence>
<reference evidence="1 2" key="1">
    <citation type="submission" date="2020-08" db="EMBL/GenBank/DDBJ databases">
        <authorList>
            <person name="Ren C."/>
            <person name="Gu Y."/>
            <person name="Xu Y."/>
        </authorList>
    </citation>
    <scope>NUCLEOTIDE SEQUENCE [LARGE SCALE GENOMIC DNA]</scope>
    <source>
        <strain evidence="1 2">LBM18003</strain>
    </source>
</reference>
<gene>
    <name evidence="1" type="ORF">H6X83_13685</name>
</gene>
<accession>A0A7G9WGX9</accession>
<organism evidence="1 2">
    <name type="scientific">Caproicibacterium amylolyticum</name>
    <dbReference type="NCBI Taxonomy" id="2766537"/>
    <lineage>
        <taxon>Bacteria</taxon>
        <taxon>Bacillati</taxon>
        <taxon>Bacillota</taxon>
        <taxon>Clostridia</taxon>
        <taxon>Eubacteriales</taxon>
        <taxon>Oscillospiraceae</taxon>
        <taxon>Caproicibacterium</taxon>
    </lineage>
</organism>
<dbReference type="KEGG" id="caml:H6X83_13685"/>
<dbReference type="RefSeq" id="WP_212507006.1">
    <property type="nucleotide sequence ID" value="NZ_CP060696.1"/>
</dbReference>
<sequence>METENVWARLRLLREVSTQQQSAYLPLVQDAVQRIEAKRAQPGGDNLLEAAAAALVNWQLSLTEPDGGFTAGDVRFEGGHAQDSAHKIWRDAFAAAAPFLHDEAFVFRRIP</sequence>
<keyword evidence="2" id="KW-1185">Reference proteome</keyword>
<dbReference type="Proteomes" id="UP000516046">
    <property type="component" value="Chromosome"/>
</dbReference>
<proteinExistence type="predicted"/>
<dbReference type="EMBL" id="CP060696">
    <property type="protein sequence ID" value="QNO17941.1"/>
    <property type="molecule type" value="Genomic_DNA"/>
</dbReference>
<dbReference type="AlphaFoldDB" id="A0A7G9WGX9"/>
<evidence type="ECO:0000313" key="1">
    <source>
        <dbReference type="EMBL" id="QNO17941.1"/>
    </source>
</evidence>